<feature type="region of interest" description="Disordered" evidence="1">
    <location>
        <begin position="437"/>
        <end position="489"/>
    </location>
</feature>
<organism evidence="3 4">
    <name type="scientific">Nematocida ausubeli (strain ATCC PRA-371 / ERTm2)</name>
    <name type="common">Nematode killer fungus</name>
    <dbReference type="NCBI Taxonomy" id="1913371"/>
    <lineage>
        <taxon>Eukaryota</taxon>
        <taxon>Fungi</taxon>
        <taxon>Fungi incertae sedis</taxon>
        <taxon>Microsporidia</taxon>
        <taxon>Nematocida</taxon>
    </lineage>
</organism>
<feature type="region of interest" description="Disordered" evidence="1">
    <location>
        <begin position="188"/>
        <end position="410"/>
    </location>
</feature>
<feature type="compositionally biased region" description="Basic and acidic residues" evidence="1">
    <location>
        <begin position="300"/>
        <end position="347"/>
    </location>
</feature>
<evidence type="ECO:0000256" key="1">
    <source>
        <dbReference type="SAM" id="MobiDB-lite"/>
    </source>
</evidence>
<evidence type="ECO:0000256" key="2">
    <source>
        <dbReference type="SAM" id="SignalP"/>
    </source>
</evidence>
<feature type="compositionally biased region" description="Basic and acidic residues" evidence="1">
    <location>
        <begin position="234"/>
        <end position="254"/>
    </location>
</feature>
<feature type="compositionally biased region" description="Low complexity" evidence="1">
    <location>
        <begin position="212"/>
        <end position="223"/>
    </location>
</feature>
<sequence length="588" mass="67335">MKVQCIVLVGIAATSVICMGEMQFCGLLSEVNALQNTLCRVYRNQMIARQPWLMGKNIPPLQSLQQNVLRQAYTYPMRTGIGLKAGIKLSGYTPNAMISGSLCGDKTLLLCIPSQHEDNHHDITSQTGPAEVHEVHGIAPATNDIPKAKDEGHQDRSNLVITIGSTDKNGNSANDVISRIVIRNTGNGAEATLDPKNSKNMENAGPKDNQNSPFSPSYVPSVPLINAPTASDSNLKDNSRDYPRDYPKDKDRNYPNDYPRNNDYPRDREYPNDLERVQTEKYSHKSSIKSTTKGTYTQKDSSEPSEYSKYKTEDRIKSSKETREKIREDVKRTSESNYSRDKRRDDQSDYQNDSQKYKNSSSWDRDLRDDDQNDSHMKKYKDKPTKDYNPDGDDYQDWSVTSKEKKSFKRELKLQKKIIRKEIEEQYKEKQKKIEKELKKLKSQKKEDEKLLKKLKNSEKSKYPKSSDDSSWNEDTPCGKNKCGGDNTPKRYLSEYDMPVNHNSTNNKETLARIERALRDLERKTAPPQISPSYIEEDPDIGPDPRIVYSNAPEPMNYIERKHYIFHDPAPIPKKAKPVVYIRASSIL</sequence>
<dbReference type="RefSeq" id="XP_052903971.1">
    <property type="nucleotide sequence ID" value="XM_053049800.1"/>
</dbReference>
<evidence type="ECO:0000313" key="4">
    <source>
        <dbReference type="Proteomes" id="UP000054524"/>
    </source>
</evidence>
<accession>A0A086IZU8</accession>
<keyword evidence="2" id="KW-0732">Signal</keyword>
<dbReference type="Proteomes" id="UP000054524">
    <property type="component" value="Unassembled WGS sequence"/>
</dbReference>
<dbReference type="AlphaFoldDB" id="A0A086IZU8"/>
<dbReference type="HOGENOM" id="CLU_452043_0_0_1"/>
<feature type="chain" id="PRO_5001807757" evidence="2">
    <location>
        <begin position="21"/>
        <end position="588"/>
    </location>
</feature>
<feature type="signal peptide" evidence="2">
    <location>
        <begin position="1"/>
        <end position="20"/>
    </location>
</feature>
<reference evidence="3 4" key="1">
    <citation type="journal article" date="2014" name="Genome Announc.">
        <title>Genome Sequence of the Microsporidian Species Nematocida sp1 Strain ERTm6 (ATCC PRA-372).</title>
        <authorList>
            <person name="Bakowski M.A."/>
            <person name="Priest M."/>
            <person name="Young S."/>
            <person name="Cuomo C.A."/>
            <person name="Troemel E.R."/>
        </authorList>
    </citation>
    <scope>NUCLEOTIDE SEQUENCE [LARGE SCALE GENOMIC DNA]</scope>
    <source>
        <strain evidence="3 4">ERTm6</strain>
    </source>
</reference>
<dbReference type="EMBL" id="AKIJ01000005">
    <property type="protein sequence ID" value="KFG25416.1"/>
    <property type="molecule type" value="Genomic_DNA"/>
</dbReference>
<keyword evidence="4" id="KW-1185">Reference proteome</keyword>
<feature type="compositionally biased region" description="Basic and acidic residues" evidence="1">
    <location>
        <begin position="437"/>
        <end position="468"/>
    </location>
</feature>
<feature type="compositionally biased region" description="Polar residues" evidence="1">
    <location>
        <begin position="349"/>
        <end position="358"/>
    </location>
</feature>
<proteinExistence type="predicted"/>
<evidence type="ECO:0000313" key="3">
    <source>
        <dbReference type="EMBL" id="KFG25416.1"/>
    </source>
</evidence>
<name>A0A086IZU8_NEMA1</name>
<protein>
    <submittedName>
        <fullName evidence="3">Uncharacterized protein</fullName>
    </submittedName>
</protein>
<feature type="compositionally biased region" description="Basic and acidic residues" evidence="1">
    <location>
        <begin position="363"/>
        <end position="389"/>
    </location>
</feature>
<comment type="caution">
    <text evidence="3">The sequence shown here is derived from an EMBL/GenBank/DDBJ whole genome shotgun (WGS) entry which is preliminary data.</text>
</comment>
<gene>
    <name evidence="3" type="ORF">NESG_02190</name>
</gene>
<feature type="compositionally biased region" description="Polar residues" evidence="1">
    <location>
        <begin position="288"/>
        <end position="299"/>
    </location>
</feature>
<dbReference type="GeneID" id="77677163"/>
<feature type="compositionally biased region" description="Basic and acidic residues" evidence="1">
    <location>
        <begin position="263"/>
        <end position="283"/>
    </location>
</feature>